<evidence type="ECO:0000256" key="1">
    <source>
        <dbReference type="SAM" id="MobiDB-lite"/>
    </source>
</evidence>
<feature type="compositionally biased region" description="Polar residues" evidence="1">
    <location>
        <begin position="267"/>
        <end position="280"/>
    </location>
</feature>
<dbReference type="AlphaFoldDB" id="A0A9P8CBV6"/>
<dbReference type="Proteomes" id="UP000887226">
    <property type="component" value="Unassembled WGS sequence"/>
</dbReference>
<evidence type="ECO:0000313" key="3">
    <source>
        <dbReference type="Proteomes" id="UP000887226"/>
    </source>
</evidence>
<name>A0A9P8CBV6_9HELO</name>
<gene>
    <name evidence="2" type="ORF">BJ878DRAFT_483337</name>
</gene>
<organism evidence="2 3">
    <name type="scientific">Calycina marina</name>
    <dbReference type="NCBI Taxonomy" id="1763456"/>
    <lineage>
        <taxon>Eukaryota</taxon>
        <taxon>Fungi</taxon>
        <taxon>Dikarya</taxon>
        <taxon>Ascomycota</taxon>
        <taxon>Pezizomycotina</taxon>
        <taxon>Leotiomycetes</taxon>
        <taxon>Helotiales</taxon>
        <taxon>Pezizellaceae</taxon>
        <taxon>Calycina</taxon>
    </lineage>
</organism>
<dbReference type="EMBL" id="MU254291">
    <property type="protein sequence ID" value="KAG9241002.1"/>
    <property type="molecule type" value="Genomic_DNA"/>
</dbReference>
<sequence>MSNCTLHQLSTAKITTASDGSTYCVTAVLIEAGSSVRPISPRERSMQQALQTLVSGYERGLPMLLINDVLYKPGQPWLGGCSEELNAELTVRFTLLGQMILPSNNQYVRDWLKERKMMQEKLRLYAKQAMLAEKFWREAFEKNYQSADALRAAQAMRDVEVMLHRPGFYEAMENYGEFAGMPRATEEPHLCDGREKCSDDIKISGSEVETQSARATKEETDVRNEREKWWDDLDISDSDYEMQSAQAAAVSNNNSKKRLRSEDSGSCLPTQKKQKTNNGTLILTAGHVGRSEWDSEMASEF</sequence>
<keyword evidence="3" id="KW-1185">Reference proteome</keyword>
<reference evidence="2" key="1">
    <citation type="journal article" date="2021" name="IMA Fungus">
        <title>Genomic characterization of three marine fungi, including Emericellopsis atlantica sp. nov. with signatures of a generalist lifestyle and marine biomass degradation.</title>
        <authorList>
            <person name="Hagestad O.C."/>
            <person name="Hou L."/>
            <person name="Andersen J.H."/>
            <person name="Hansen E.H."/>
            <person name="Altermark B."/>
            <person name="Li C."/>
            <person name="Kuhnert E."/>
            <person name="Cox R.J."/>
            <person name="Crous P.W."/>
            <person name="Spatafora J.W."/>
            <person name="Lail K."/>
            <person name="Amirebrahimi M."/>
            <person name="Lipzen A."/>
            <person name="Pangilinan J."/>
            <person name="Andreopoulos W."/>
            <person name="Hayes R.D."/>
            <person name="Ng V."/>
            <person name="Grigoriev I.V."/>
            <person name="Jackson S.A."/>
            <person name="Sutton T.D.S."/>
            <person name="Dobson A.D.W."/>
            <person name="Rama T."/>
        </authorList>
    </citation>
    <scope>NUCLEOTIDE SEQUENCE</scope>
    <source>
        <strain evidence="2">TRa3180A</strain>
    </source>
</reference>
<proteinExistence type="predicted"/>
<accession>A0A9P8CBV6</accession>
<evidence type="ECO:0000313" key="2">
    <source>
        <dbReference type="EMBL" id="KAG9241002.1"/>
    </source>
</evidence>
<protein>
    <submittedName>
        <fullName evidence="2">Uncharacterized protein</fullName>
    </submittedName>
</protein>
<feature type="region of interest" description="Disordered" evidence="1">
    <location>
        <begin position="249"/>
        <end position="280"/>
    </location>
</feature>
<comment type="caution">
    <text evidence="2">The sequence shown here is derived from an EMBL/GenBank/DDBJ whole genome shotgun (WGS) entry which is preliminary data.</text>
</comment>